<dbReference type="EMBL" id="JACHIP010000002">
    <property type="protein sequence ID" value="MBB5057016.1"/>
    <property type="molecule type" value="Genomic_DNA"/>
</dbReference>
<accession>A0A7W8E333</accession>
<reference evidence="3 4" key="1">
    <citation type="submission" date="2020-08" db="EMBL/GenBank/DDBJ databases">
        <title>Genomic Encyclopedia of Type Strains, Phase IV (KMG-V): Genome sequencing to study the core and pangenomes of soil and plant-associated prokaryotes.</title>
        <authorList>
            <person name="Whitman W."/>
        </authorList>
    </citation>
    <scope>NUCLEOTIDE SEQUENCE [LARGE SCALE GENOMIC DNA]</scope>
    <source>
        <strain evidence="3 4">M8UP14</strain>
    </source>
</reference>
<dbReference type="PROSITE" id="PS00934">
    <property type="entry name" value="GLYOXALASE_I_1"/>
    <property type="match status" value="1"/>
</dbReference>
<proteinExistence type="predicted"/>
<dbReference type="Gene3D" id="3.10.180.10">
    <property type="entry name" value="2,3-Dihydroxybiphenyl 1,2-Dioxygenase, domain 1"/>
    <property type="match status" value="1"/>
</dbReference>
<dbReference type="RefSeq" id="WP_184215451.1">
    <property type="nucleotide sequence ID" value="NZ_JACHIP010000002.1"/>
</dbReference>
<dbReference type="InterPro" id="IPR029068">
    <property type="entry name" value="Glyas_Bleomycin-R_OHBP_Dase"/>
</dbReference>
<gene>
    <name evidence="3" type="ORF">HDF16_001701</name>
</gene>
<keyword evidence="3" id="KW-0413">Isomerase</keyword>
<dbReference type="SUPFAM" id="SSF54593">
    <property type="entry name" value="Glyoxalase/Bleomycin resistance protein/Dihydroxybiphenyl dioxygenase"/>
    <property type="match status" value="1"/>
</dbReference>
<evidence type="ECO:0000313" key="3">
    <source>
        <dbReference type="EMBL" id="MBB5057016.1"/>
    </source>
</evidence>
<dbReference type="Proteomes" id="UP000540989">
    <property type="component" value="Unassembled WGS sequence"/>
</dbReference>
<dbReference type="GO" id="GO:0046872">
    <property type="term" value="F:metal ion binding"/>
    <property type="evidence" value="ECO:0007669"/>
    <property type="project" value="UniProtKB-KW"/>
</dbReference>
<protein>
    <submittedName>
        <fullName evidence="3">Methylmalonyl-CoA/ethylmalonyl-CoA epimerase</fullName>
        <ecNumber evidence="3">5.1.99.1</ecNumber>
    </submittedName>
</protein>
<dbReference type="InterPro" id="IPR018146">
    <property type="entry name" value="Glyoxalase_1_CS"/>
</dbReference>
<feature type="domain" description="VOC" evidence="2">
    <location>
        <begin position="8"/>
        <end position="123"/>
    </location>
</feature>
<comment type="caution">
    <text evidence="3">The sequence shown here is derived from an EMBL/GenBank/DDBJ whole genome shotgun (WGS) entry which is preliminary data.</text>
</comment>
<dbReference type="Pfam" id="PF00903">
    <property type="entry name" value="Glyoxalase"/>
    <property type="match status" value="1"/>
</dbReference>
<evidence type="ECO:0000313" key="4">
    <source>
        <dbReference type="Proteomes" id="UP000540989"/>
    </source>
</evidence>
<sequence length="128" mass="13726">MSGVAPGRIMQIAVTVSDLDRSVAFYRDQLGMAFLFNAGTMAFLQCREVRLLLGTPEPGKPISNGGTILYLKSDDLKGDYARLTDAGSPSVQAPQMIAKMPDHDLWLAIVSDPDGNPVGLMSEIARTA</sequence>
<keyword evidence="4" id="KW-1185">Reference proteome</keyword>
<dbReference type="PROSITE" id="PS51819">
    <property type="entry name" value="VOC"/>
    <property type="match status" value="1"/>
</dbReference>
<organism evidence="3 4">
    <name type="scientific">Granulicella aggregans</name>
    <dbReference type="NCBI Taxonomy" id="474949"/>
    <lineage>
        <taxon>Bacteria</taxon>
        <taxon>Pseudomonadati</taxon>
        <taxon>Acidobacteriota</taxon>
        <taxon>Terriglobia</taxon>
        <taxon>Terriglobales</taxon>
        <taxon>Acidobacteriaceae</taxon>
        <taxon>Granulicella</taxon>
    </lineage>
</organism>
<keyword evidence="1" id="KW-0479">Metal-binding</keyword>
<evidence type="ECO:0000259" key="2">
    <source>
        <dbReference type="PROSITE" id="PS51819"/>
    </source>
</evidence>
<dbReference type="GO" id="GO:0004462">
    <property type="term" value="F:lactoylglutathione lyase activity"/>
    <property type="evidence" value="ECO:0007669"/>
    <property type="project" value="InterPro"/>
</dbReference>
<dbReference type="CDD" id="cd06587">
    <property type="entry name" value="VOC"/>
    <property type="match status" value="1"/>
</dbReference>
<dbReference type="InterPro" id="IPR037523">
    <property type="entry name" value="VOC_core"/>
</dbReference>
<name>A0A7W8E333_9BACT</name>
<evidence type="ECO:0000256" key="1">
    <source>
        <dbReference type="ARBA" id="ARBA00022723"/>
    </source>
</evidence>
<dbReference type="EC" id="5.1.99.1" evidence="3"/>
<dbReference type="AlphaFoldDB" id="A0A7W8E333"/>
<dbReference type="InterPro" id="IPR004360">
    <property type="entry name" value="Glyas_Fos-R_dOase_dom"/>
</dbReference>
<dbReference type="GO" id="GO:0004493">
    <property type="term" value="F:methylmalonyl-CoA epimerase activity"/>
    <property type="evidence" value="ECO:0007669"/>
    <property type="project" value="UniProtKB-EC"/>
</dbReference>